<dbReference type="EMBL" id="ML978066">
    <property type="protein sequence ID" value="KAF2022315.1"/>
    <property type="molecule type" value="Genomic_DNA"/>
</dbReference>
<sequence length="127" mass="14085">MPLNSPGCGRRLVHQTRSWARLVSPLFACGSSGFIQCAFNWCRTGGSVLPSTLLPSKHIRVPILSLPIRYHMHNLFPTSDCKQIGAIARNKTCTYRLCLTTNPSEPIPNSINALIRFNRCMVLAISC</sequence>
<organism evidence="1 2">
    <name type="scientific">Aaosphaeria arxii CBS 175.79</name>
    <dbReference type="NCBI Taxonomy" id="1450172"/>
    <lineage>
        <taxon>Eukaryota</taxon>
        <taxon>Fungi</taxon>
        <taxon>Dikarya</taxon>
        <taxon>Ascomycota</taxon>
        <taxon>Pezizomycotina</taxon>
        <taxon>Dothideomycetes</taxon>
        <taxon>Pleosporomycetidae</taxon>
        <taxon>Pleosporales</taxon>
        <taxon>Pleosporales incertae sedis</taxon>
        <taxon>Aaosphaeria</taxon>
    </lineage>
</organism>
<dbReference type="RefSeq" id="XP_033390654.1">
    <property type="nucleotide sequence ID" value="XM_033528730.1"/>
</dbReference>
<gene>
    <name evidence="1" type="ORF">BU24DRAFT_42540</name>
</gene>
<dbReference type="AlphaFoldDB" id="A0A6A5Y9P8"/>
<dbReference type="GeneID" id="54286127"/>
<dbReference type="Proteomes" id="UP000799778">
    <property type="component" value="Unassembled WGS sequence"/>
</dbReference>
<reference evidence="1" key="1">
    <citation type="journal article" date="2020" name="Stud. Mycol.">
        <title>101 Dothideomycetes genomes: a test case for predicting lifestyles and emergence of pathogens.</title>
        <authorList>
            <person name="Haridas S."/>
            <person name="Albert R."/>
            <person name="Binder M."/>
            <person name="Bloem J."/>
            <person name="Labutti K."/>
            <person name="Salamov A."/>
            <person name="Andreopoulos B."/>
            <person name="Baker S."/>
            <person name="Barry K."/>
            <person name="Bills G."/>
            <person name="Bluhm B."/>
            <person name="Cannon C."/>
            <person name="Castanera R."/>
            <person name="Culley D."/>
            <person name="Daum C."/>
            <person name="Ezra D."/>
            <person name="Gonzalez J."/>
            <person name="Henrissat B."/>
            <person name="Kuo A."/>
            <person name="Liang C."/>
            <person name="Lipzen A."/>
            <person name="Lutzoni F."/>
            <person name="Magnuson J."/>
            <person name="Mondo S."/>
            <person name="Nolan M."/>
            <person name="Ohm R."/>
            <person name="Pangilinan J."/>
            <person name="Park H.-J."/>
            <person name="Ramirez L."/>
            <person name="Alfaro M."/>
            <person name="Sun H."/>
            <person name="Tritt A."/>
            <person name="Yoshinaga Y."/>
            <person name="Zwiers L.-H."/>
            <person name="Turgeon B."/>
            <person name="Goodwin S."/>
            <person name="Spatafora J."/>
            <person name="Crous P."/>
            <person name="Grigoriev I."/>
        </authorList>
    </citation>
    <scope>NUCLEOTIDE SEQUENCE</scope>
    <source>
        <strain evidence="1">CBS 175.79</strain>
    </source>
</reference>
<proteinExistence type="predicted"/>
<accession>A0A6A5Y9P8</accession>
<name>A0A6A5Y9P8_9PLEO</name>
<evidence type="ECO:0000313" key="1">
    <source>
        <dbReference type="EMBL" id="KAF2022315.1"/>
    </source>
</evidence>
<evidence type="ECO:0000313" key="2">
    <source>
        <dbReference type="Proteomes" id="UP000799778"/>
    </source>
</evidence>
<keyword evidence="2" id="KW-1185">Reference proteome</keyword>
<protein>
    <submittedName>
        <fullName evidence="1">Uncharacterized protein</fullName>
    </submittedName>
</protein>